<keyword evidence="1" id="KW-1133">Transmembrane helix</keyword>
<gene>
    <name evidence="2" type="ORF">AWH49_17595</name>
</gene>
<dbReference type="AlphaFoldDB" id="A0A177L4S1"/>
<protein>
    <submittedName>
        <fullName evidence="2">Uncharacterized protein</fullName>
    </submittedName>
</protein>
<evidence type="ECO:0000313" key="3">
    <source>
        <dbReference type="Proteomes" id="UP000076935"/>
    </source>
</evidence>
<proteinExistence type="predicted"/>
<feature type="transmembrane region" description="Helical" evidence="1">
    <location>
        <begin position="48"/>
        <end position="68"/>
    </location>
</feature>
<name>A0A177L4S1_9BACI</name>
<accession>A0A177L4S1</accession>
<evidence type="ECO:0000256" key="1">
    <source>
        <dbReference type="SAM" id="Phobius"/>
    </source>
</evidence>
<dbReference type="Proteomes" id="UP000076935">
    <property type="component" value="Unassembled WGS sequence"/>
</dbReference>
<keyword evidence="1" id="KW-0472">Membrane</keyword>
<comment type="caution">
    <text evidence="2">The sequence shown here is derived from an EMBL/GenBank/DDBJ whole genome shotgun (WGS) entry which is preliminary data.</text>
</comment>
<organism evidence="2 3">
    <name type="scientific">Domibacillus aminovorans</name>
    <dbReference type="NCBI Taxonomy" id="29332"/>
    <lineage>
        <taxon>Bacteria</taxon>
        <taxon>Bacillati</taxon>
        <taxon>Bacillota</taxon>
        <taxon>Bacilli</taxon>
        <taxon>Bacillales</taxon>
        <taxon>Bacillaceae</taxon>
        <taxon>Domibacillus</taxon>
    </lineage>
</organism>
<evidence type="ECO:0000313" key="2">
    <source>
        <dbReference type="EMBL" id="OAH60282.1"/>
    </source>
</evidence>
<keyword evidence="1" id="KW-0812">Transmembrane</keyword>
<dbReference type="EMBL" id="LQWY01000044">
    <property type="protein sequence ID" value="OAH60282.1"/>
    <property type="molecule type" value="Genomic_DNA"/>
</dbReference>
<reference evidence="2 3" key="1">
    <citation type="submission" date="2016-01" db="EMBL/GenBank/DDBJ databases">
        <title>Investigation of taxonomic status of Bacillus aminovorans.</title>
        <authorList>
            <person name="Verma A."/>
            <person name="Pal Y."/>
            <person name="Krishnamurthi S."/>
        </authorList>
    </citation>
    <scope>NUCLEOTIDE SEQUENCE [LARGE SCALE GENOMIC DNA]</scope>
    <source>
        <strain evidence="2 3">DSM 1314</strain>
    </source>
</reference>
<keyword evidence="3" id="KW-1185">Reference proteome</keyword>
<sequence length="71" mass="8290">MILDNARILSCQTLETFLEANEHRLTLLFLPLLERGGRIDRIVFDDDFYVLIWLIGAVILFKVLMRIIGEI</sequence>